<dbReference type="InterPro" id="IPR011990">
    <property type="entry name" value="TPR-like_helical_dom_sf"/>
</dbReference>
<gene>
    <name evidence="4" type="ORF">RPR59_09170</name>
</gene>
<feature type="compositionally biased region" description="Low complexity" evidence="1">
    <location>
        <begin position="242"/>
        <end position="252"/>
    </location>
</feature>
<protein>
    <submittedName>
        <fullName evidence="4">SPOR domain-containing protein</fullName>
    </submittedName>
</protein>
<dbReference type="Gene3D" id="1.25.40.10">
    <property type="entry name" value="Tetratricopeptide repeat domain"/>
    <property type="match status" value="1"/>
</dbReference>
<dbReference type="Pfam" id="PF08238">
    <property type="entry name" value="Sel1"/>
    <property type="match status" value="2"/>
</dbReference>
<reference evidence="4 5" key="1">
    <citation type="submission" date="2023-09" db="EMBL/GenBank/DDBJ databases">
        <authorList>
            <person name="Rey-Velasco X."/>
        </authorList>
    </citation>
    <scope>NUCLEOTIDE SEQUENCE [LARGE SCALE GENOMIC DNA]</scope>
    <source>
        <strain evidence="4 5">W311</strain>
    </source>
</reference>
<dbReference type="SUPFAM" id="SSF81901">
    <property type="entry name" value="HCP-like"/>
    <property type="match status" value="1"/>
</dbReference>
<evidence type="ECO:0000313" key="5">
    <source>
        <dbReference type="Proteomes" id="UP001302249"/>
    </source>
</evidence>
<dbReference type="PROSITE" id="PS51724">
    <property type="entry name" value="SPOR"/>
    <property type="match status" value="1"/>
</dbReference>
<dbReference type="InterPro" id="IPR036680">
    <property type="entry name" value="SPOR-like_sf"/>
</dbReference>
<dbReference type="Pfam" id="PF05036">
    <property type="entry name" value="SPOR"/>
    <property type="match status" value="1"/>
</dbReference>
<evidence type="ECO:0000313" key="4">
    <source>
        <dbReference type="EMBL" id="WNO52637.1"/>
    </source>
</evidence>
<organism evidence="4 5">
    <name type="scientific">Stakelama saccharophila</name>
    <dbReference type="NCBI Taxonomy" id="3075605"/>
    <lineage>
        <taxon>Bacteria</taxon>
        <taxon>Pseudomonadati</taxon>
        <taxon>Pseudomonadota</taxon>
        <taxon>Alphaproteobacteria</taxon>
        <taxon>Sphingomonadales</taxon>
        <taxon>Sphingomonadaceae</taxon>
        <taxon>Stakelama</taxon>
    </lineage>
</organism>
<dbReference type="EMBL" id="CP135076">
    <property type="protein sequence ID" value="WNO52637.1"/>
    <property type="molecule type" value="Genomic_DNA"/>
</dbReference>
<feature type="chain" id="PRO_5045544998" evidence="2">
    <location>
        <begin position="29"/>
        <end position="329"/>
    </location>
</feature>
<evidence type="ECO:0000259" key="3">
    <source>
        <dbReference type="PROSITE" id="PS51724"/>
    </source>
</evidence>
<feature type="region of interest" description="Disordered" evidence="1">
    <location>
        <begin position="220"/>
        <end position="254"/>
    </location>
</feature>
<evidence type="ECO:0000256" key="2">
    <source>
        <dbReference type="SAM" id="SignalP"/>
    </source>
</evidence>
<evidence type="ECO:0000256" key="1">
    <source>
        <dbReference type="SAM" id="MobiDB-lite"/>
    </source>
</evidence>
<keyword evidence="5" id="KW-1185">Reference proteome</keyword>
<dbReference type="SUPFAM" id="SSF110997">
    <property type="entry name" value="Sporulation related repeat"/>
    <property type="match status" value="1"/>
</dbReference>
<dbReference type="InterPro" id="IPR006597">
    <property type="entry name" value="Sel1-like"/>
</dbReference>
<keyword evidence="2" id="KW-0732">Signal</keyword>
<dbReference type="InterPro" id="IPR052748">
    <property type="entry name" value="ISR_Activator"/>
</dbReference>
<dbReference type="PANTHER" id="PTHR45011">
    <property type="entry name" value="DAP3-BINDING CELL DEATH ENHANCER 1"/>
    <property type="match status" value="1"/>
</dbReference>
<dbReference type="PANTHER" id="PTHR45011:SF1">
    <property type="entry name" value="DAP3-BINDING CELL DEATH ENHANCER 1"/>
    <property type="match status" value="1"/>
</dbReference>
<accession>A0ABZ0B5X0</accession>
<feature type="domain" description="SPOR" evidence="3">
    <location>
        <begin position="250"/>
        <end position="329"/>
    </location>
</feature>
<dbReference type="RefSeq" id="WP_313913290.1">
    <property type="nucleotide sequence ID" value="NZ_CP135076.1"/>
</dbReference>
<dbReference type="Proteomes" id="UP001302249">
    <property type="component" value="Chromosome"/>
</dbReference>
<proteinExistence type="predicted"/>
<feature type="signal peptide" evidence="2">
    <location>
        <begin position="1"/>
        <end position="28"/>
    </location>
</feature>
<name>A0ABZ0B5X0_9SPHN</name>
<dbReference type="SMART" id="SM00671">
    <property type="entry name" value="SEL1"/>
    <property type="match status" value="2"/>
</dbReference>
<sequence>MRTSITRQIAIAAGMAWFSLAPAAPAHADVKDGVAAWTRGDYTQAVAEWRKPAEQGDADAQFNLGQAYKLGRGVPVDFELAEQWYRKAALQGHEQAADNYGLALYQNGKHAAALPWLEKSVERGESRAEFVLGTMLFNGEAVQKDWALAYALVSRAAAAGLPQASRTLGEMDQYISLEQRQRGTELARTYERAAEGDAPIRIADTIHPLARPRPMTKTIAASADAAPAADDRAPAPSPAPEPAATSRPASRPTGRWRVQLGAFGQAGNARSLWRKIGNRVALFSNRSAFYETGGGLTRLQVGPFASRRQAENACDQVKAAGNACLVVRP</sequence>
<dbReference type="Gene3D" id="3.30.70.1070">
    <property type="entry name" value="Sporulation related repeat"/>
    <property type="match status" value="1"/>
</dbReference>
<dbReference type="InterPro" id="IPR007730">
    <property type="entry name" value="SPOR-like_dom"/>
</dbReference>